<reference evidence="19" key="1">
    <citation type="submission" date="2016-10" db="EMBL/GenBank/DDBJ databases">
        <authorList>
            <person name="Varghese N."/>
            <person name="Submissions S."/>
        </authorList>
    </citation>
    <scope>NUCLEOTIDE SEQUENCE [LARGE SCALE GENOMIC DNA]</scope>
    <source>
        <strain evidence="19">DSM 22361</strain>
    </source>
</reference>
<name>A0A1H5VPC5_9SPHI</name>
<feature type="domain" description="Polysaccharide export protein N-terminal" evidence="16">
    <location>
        <begin position="49"/>
        <end position="141"/>
    </location>
</feature>
<dbReference type="GO" id="GO:0046930">
    <property type="term" value="C:pore complex"/>
    <property type="evidence" value="ECO:0007669"/>
    <property type="project" value="UniProtKB-KW"/>
</dbReference>
<keyword evidence="11 15" id="KW-0472">Membrane</keyword>
<evidence type="ECO:0000259" key="16">
    <source>
        <dbReference type="Pfam" id="PF02563"/>
    </source>
</evidence>
<keyword evidence="13" id="KW-0998">Cell outer membrane</keyword>
<evidence type="ECO:0000256" key="4">
    <source>
        <dbReference type="ARBA" id="ARBA00022452"/>
    </source>
</evidence>
<dbReference type="GO" id="GO:0006811">
    <property type="term" value="P:monoatomic ion transport"/>
    <property type="evidence" value="ECO:0007669"/>
    <property type="project" value="UniProtKB-KW"/>
</dbReference>
<evidence type="ECO:0000256" key="2">
    <source>
        <dbReference type="ARBA" id="ARBA00009450"/>
    </source>
</evidence>
<evidence type="ECO:0000256" key="5">
    <source>
        <dbReference type="ARBA" id="ARBA00022597"/>
    </source>
</evidence>
<gene>
    <name evidence="18" type="ORF">SAMN05421877_103183</name>
</gene>
<dbReference type="Proteomes" id="UP000236731">
    <property type="component" value="Unassembled WGS sequence"/>
</dbReference>
<keyword evidence="10" id="KW-0626">Porin</keyword>
<dbReference type="GO" id="GO:0015288">
    <property type="term" value="F:porin activity"/>
    <property type="evidence" value="ECO:0007669"/>
    <property type="project" value="UniProtKB-KW"/>
</dbReference>
<evidence type="ECO:0000256" key="14">
    <source>
        <dbReference type="ARBA" id="ARBA00023288"/>
    </source>
</evidence>
<keyword evidence="7" id="KW-0732">Signal</keyword>
<evidence type="ECO:0000256" key="1">
    <source>
        <dbReference type="ARBA" id="ARBA00004571"/>
    </source>
</evidence>
<keyword evidence="9" id="KW-0406">Ion transport</keyword>
<evidence type="ECO:0000256" key="13">
    <source>
        <dbReference type="ARBA" id="ARBA00023237"/>
    </source>
</evidence>
<evidence type="ECO:0000256" key="7">
    <source>
        <dbReference type="ARBA" id="ARBA00022729"/>
    </source>
</evidence>
<dbReference type="Pfam" id="PF22461">
    <property type="entry name" value="SLBB_2"/>
    <property type="match status" value="1"/>
</dbReference>
<evidence type="ECO:0000256" key="3">
    <source>
        <dbReference type="ARBA" id="ARBA00022448"/>
    </source>
</evidence>
<evidence type="ECO:0000256" key="11">
    <source>
        <dbReference type="ARBA" id="ARBA00023136"/>
    </source>
</evidence>
<dbReference type="Pfam" id="PF02563">
    <property type="entry name" value="Poly_export"/>
    <property type="match status" value="1"/>
</dbReference>
<keyword evidence="8" id="KW-0625">Polysaccharide transport</keyword>
<dbReference type="Gene3D" id="3.10.560.10">
    <property type="entry name" value="Outer membrane lipoprotein wza domain like"/>
    <property type="match status" value="1"/>
</dbReference>
<evidence type="ECO:0000256" key="9">
    <source>
        <dbReference type="ARBA" id="ARBA00023065"/>
    </source>
</evidence>
<dbReference type="AlphaFoldDB" id="A0A1H5VPC5"/>
<dbReference type="RefSeq" id="WP_103905552.1">
    <property type="nucleotide sequence ID" value="NZ_CP049246.1"/>
</dbReference>
<evidence type="ECO:0000256" key="8">
    <source>
        <dbReference type="ARBA" id="ARBA00023047"/>
    </source>
</evidence>
<dbReference type="EMBL" id="FNUT01000003">
    <property type="protein sequence ID" value="SEF88691.1"/>
    <property type="molecule type" value="Genomic_DNA"/>
</dbReference>
<comment type="similarity">
    <text evidence="2">Belongs to the BexD/CtrA/VexA family.</text>
</comment>
<dbReference type="PANTHER" id="PTHR33619:SF3">
    <property type="entry name" value="POLYSACCHARIDE EXPORT PROTEIN GFCE-RELATED"/>
    <property type="match status" value="1"/>
</dbReference>
<feature type="transmembrane region" description="Helical" evidence="15">
    <location>
        <begin position="240"/>
        <end position="258"/>
    </location>
</feature>
<keyword evidence="3" id="KW-0813">Transport</keyword>
<protein>
    <submittedName>
        <fullName evidence="18">Polysaccharide export outer membrane protein</fullName>
    </submittedName>
</protein>
<keyword evidence="4" id="KW-1134">Transmembrane beta strand</keyword>
<keyword evidence="6 15" id="KW-0812">Transmembrane</keyword>
<feature type="domain" description="SLBB" evidence="17">
    <location>
        <begin position="145"/>
        <end position="224"/>
    </location>
</feature>
<evidence type="ECO:0000259" key="17">
    <source>
        <dbReference type="Pfam" id="PF22461"/>
    </source>
</evidence>
<evidence type="ECO:0000256" key="6">
    <source>
        <dbReference type="ARBA" id="ARBA00022692"/>
    </source>
</evidence>
<dbReference type="InterPro" id="IPR003715">
    <property type="entry name" value="Poly_export_N"/>
</dbReference>
<keyword evidence="5" id="KW-0762">Sugar transport</keyword>
<dbReference type="GO" id="GO:0009279">
    <property type="term" value="C:cell outer membrane"/>
    <property type="evidence" value="ECO:0007669"/>
    <property type="project" value="UniProtKB-SubCell"/>
</dbReference>
<keyword evidence="12" id="KW-0564">Palmitate</keyword>
<keyword evidence="15" id="KW-1133">Transmembrane helix</keyword>
<accession>A0A1H5VPC5</accession>
<evidence type="ECO:0000256" key="10">
    <source>
        <dbReference type="ARBA" id="ARBA00023114"/>
    </source>
</evidence>
<keyword evidence="19" id="KW-1185">Reference proteome</keyword>
<dbReference type="OrthoDB" id="662756at2"/>
<sequence length="260" mass="28705">MGQNTFNLVFSILVLVMFLFSSCASRKDLVYFQPDSTSLHTAYELNAPKLQAGDILAISVTADDVRATVPFNQVSPYQGSSGAIQNTNPFIPTYAIDVNGDIDFPKIGKVRLAGKTRTQAMDFLKERIKPFIIDPGISMEIRNFRVTVLGEVKTPGTFSVNNDRITILEALGLAGDLTINGVRKNVMVVREQNGKKEEFRVDLTKRDALNSPVYYLAQNDVVYVEPNGARIQSSKYTQNTSIFVSIASVVITVISVLTRN</sequence>
<dbReference type="PANTHER" id="PTHR33619">
    <property type="entry name" value="POLYSACCHARIDE EXPORT PROTEIN GFCE-RELATED"/>
    <property type="match status" value="1"/>
</dbReference>
<evidence type="ECO:0000313" key="18">
    <source>
        <dbReference type="EMBL" id="SEF88691.1"/>
    </source>
</evidence>
<keyword evidence="14" id="KW-0449">Lipoprotein</keyword>
<comment type="subcellular location">
    <subcellularLocation>
        <location evidence="1">Cell outer membrane</location>
        <topology evidence="1">Multi-pass membrane protein</topology>
    </subcellularLocation>
</comment>
<organism evidence="18 19">
    <name type="scientific">Sphingobacterium lactis</name>
    <dbReference type="NCBI Taxonomy" id="797291"/>
    <lineage>
        <taxon>Bacteria</taxon>
        <taxon>Pseudomonadati</taxon>
        <taxon>Bacteroidota</taxon>
        <taxon>Sphingobacteriia</taxon>
        <taxon>Sphingobacteriales</taxon>
        <taxon>Sphingobacteriaceae</taxon>
        <taxon>Sphingobacterium</taxon>
    </lineage>
</organism>
<dbReference type="GO" id="GO:0015159">
    <property type="term" value="F:polysaccharide transmembrane transporter activity"/>
    <property type="evidence" value="ECO:0007669"/>
    <property type="project" value="InterPro"/>
</dbReference>
<dbReference type="InterPro" id="IPR054765">
    <property type="entry name" value="SLBB_dom"/>
</dbReference>
<proteinExistence type="inferred from homology"/>
<evidence type="ECO:0000256" key="15">
    <source>
        <dbReference type="SAM" id="Phobius"/>
    </source>
</evidence>
<evidence type="ECO:0000256" key="12">
    <source>
        <dbReference type="ARBA" id="ARBA00023139"/>
    </source>
</evidence>
<evidence type="ECO:0000313" key="19">
    <source>
        <dbReference type="Proteomes" id="UP000236731"/>
    </source>
</evidence>
<dbReference type="InterPro" id="IPR049712">
    <property type="entry name" value="Poly_export"/>
</dbReference>